<feature type="compositionally biased region" description="Basic and acidic residues" evidence="7">
    <location>
        <begin position="202"/>
        <end position="215"/>
    </location>
</feature>
<evidence type="ECO:0000313" key="11">
    <source>
        <dbReference type="EMBL" id="KDQ15136.1"/>
    </source>
</evidence>
<evidence type="ECO:0000256" key="6">
    <source>
        <dbReference type="SAM" id="Coils"/>
    </source>
</evidence>
<dbReference type="AlphaFoldDB" id="A0A067MU77"/>
<evidence type="ECO:0000256" key="7">
    <source>
        <dbReference type="SAM" id="MobiDB-lite"/>
    </source>
</evidence>
<evidence type="ECO:0000256" key="1">
    <source>
        <dbReference type="ARBA" id="ARBA00004496"/>
    </source>
</evidence>
<dbReference type="GO" id="GO:0005737">
    <property type="term" value="C:cytoplasm"/>
    <property type="evidence" value="ECO:0007669"/>
    <property type="project" value="UniProtKB-SubCell"/>
</dbReference>
<evidence type="ECO:0000256" key="2">
    <source>
        <dbReference type="ARBA" id="ARBA00006222"/>
    </source>
</evidence>
<keyword evidence="6" id="KW-0175">Coiled coil</keyword>
<comment type="subcellular location">
    <subcellularLocation>
        <location evidence="1">Cytoplasm</location>
    </subcellularLocation>
</comment>
<dbReference type="SUPFAM" id="SSF101391">
    <property type="entry name" value="Hsp90 co-chaperone CDC37"/>
    <property type="match status" value="1"/>
</dbReference>
<feature type="coiled-coil region" evidence="6">
    <location>
        <begin position="142"/>
        <end position="169"/>
    </location>
</feature>
<proteinExistence type="inferred from homology"/>
<keyword evidence="4" id="KW-0143">Chaperone</keyword>
<dbReference type="SMART" id="SM01070">
    <property type="entry name" value="CDC37_M"/>
    <property type="match status" value="1"/>
</dbReference>
<dbReference type="Gene3D" id="1.20.58.610">
    <property type="entry name" value="Cdc37, Hsp90 binding domain"/>
    <property type="match status" value="1"/>
</dbReference>
<dbReference type="GO" id="GO:0050821">
    <property type="term" value="P:protein stabilization"/>
    <property type="evidence" value="ECO:0007669"/>
    <property type="project" value="TreeGrafter"/>
</dbReference>
<accession>A0A067MU77</accession>
<dbReference type="Pfam" id="PF08565">
    <property type="entry name" value="CDC37_M"/>
    <property type="match status" value="1"/>
</dbReference>
<name>A0A067MU77_BOTB1</name>
<dbReference type="GO" id="GO:0031072">
    <property type="term" value="F:heat shock protein binding"/>
    <property type="evidence" value="ECO:0007669"/>
    <property type="project" value="TreeGrafter"/>
</dbReference>
<dbReference type="InterPro" id="IPR013874">
    <property type="entry name" value="Cdc37_Hsp90-bd"/>
</dbReference>
<reference evidence="12" key="1">
    <citation type="journal article" date="2014" name="Proc. Natl. Acad. Sci. U.S.A.">
        <title>Extensive sampling of basidiomycete genomes demonstrates inadequacy of the white-rot/brown-rot paradigm for wood decay fungi.</title>
        <authorList>
            <person name="Riley R."/>
            <person name="Salamov A.A."/>
            <person name="Brown D.W."/>
            <person name="Nagy L.G."/>
            <person name="Floudas D."/>
            <person name="Held B.W."/>
            <person name="Levasseur A."/>
            <person name="Lombard V."/>
            <person name="Morin E."/>
            <person name="Otillar R."/>
            <person name="Lindquist E.A."/>
            <person name="Sun H."/>
            <person name="LaButti K.M."/>
            <person name="Schmutz J."/>
            <person name="Jabbour D."/>
            <person name="Luo H."/>
            <person name="Baker S.E."/>
            <person name="Pisabarro A.G."/>
            <person name="Walton J.D."/>
            <person name="Blanchette R.A."/>
            <person name="Henrissat B."/>
            <person name="Martin F."/>
            <person name="Cullen D."/>
            <person name="Hibbett D.S."/>
            <person name="Grigoriev I.V."/>
        </authorList>
    </citation>
    <scope>NUCLEOTIDE SEQUENCE [LARGE SCALE GENOMIC DNA]</scope>
    <source>
        <strain evidence="12">FD-172 SS1</strain>
    </source>
</reference>
<dbReference type="GO" id="GO:0019901">
    <property type="term" value="F:protein kinase binding"/>
    <property type="evidence" value="ECO:0007669"/>
    <property type="project" value="InterPro"/>
</dbReference>
<feature type="domain" description="Cdc37 Hsp90 binding" evidence="9">
    <location>
        <begin position="185"/>
        <end position="378"/>
    </location>
</feature>
<evidence type="ECO:0000256" key="4">
    <source>
        <dbReference type="ARBA" id="ARBA00023186"/>
    </source>
</evidence>
<evidence type="ECO:0000259" key="10">
    <source>
        <dbReference type="SMART" id="SM01071"/>
    </source>
</evidence>
<feature type="compositionally biased region" description="Polar residues" evidence="7">
    <location>
        <begin position="77"/>
        <end position="93"/>
    </location>
</feature>
<feature type="domain" description="Cdc37 C-terminal" evidence="8">
    <location>
        <begin position="394"/>
        <end position="489"/>
    </location>
</feature>
<evidence type="ECO:0000259" key="8">
    <source>
        <dbReference type="SMART" id="SM01069"/>
    </source>
</evidence>
<evidence type="ECO:0000259" key="9">
    <source>
        <dbReference type="SMART" id="SM01070"/>
    </source>
</evidence>
<sequence>MPLNYSKWDNLELSDDSDIEGHPNVDKRSLIRWKQRDIHEKRELRKHKIHQLQLEIDTNAILLPRLHEILARLRSDGPSSFSSTVERLKTQGSPDRPADAPEGQATYDQMIEALLVKVSEEVRDKGIARASDGDENLGLALAESLASHLEKLQERQQTIEKDLQFELKEQARHITSDDIHEGWDSKYVPAKVEPDPAPSAPKPKEKKTVKAKETTYEVLNSGPSKSAPASAEPDEADDADDDEDDDDEDDDDVDTELTPSQLAFSKIPIGAYERSFEFIQNDRSVLYPGTTDNLLVTGFSAQLRGEHAYAKQCVHQGLLVQYCDKLGKDGVALFFKRMVSSGGRAEAVFLDDVEKTYKHIQQRVEAIKAEQAEQGGKEQIQLVPEEGSNQTISFNVPDGPPPEEIKLEGPGTENLDPVEVRKALQMQWDIFDGFRPKLKKALRSGKLEEVNKVLGGMDVSEAESVVNQLNIAGILSFAENQIRDETGKSK</sequence>
<dbReference type="InterPro" id="IPR038189">
    <property type="entry name" value="Cdc37_Hsp90-bd_sf"/>
</dbReference>
<dbReference type="InterPro" id="IPR013873">
    <property type="entry name" value="Cdc37_C"/>
</dbReference>
<feature type="region of interest" description="Disordered" evidence="7">
    <location>
        <begin position="77"/>
        <end position="103"/>
    </location>
</feature>
<evidence type="ECO:0000256" key="3">
    <source>
        <dbReference type="ARBA" id="ARBA00022490"/>
    </source>
</evidence>
<evidence type="ECO:0000256" key="5">
    <source>
        <dbReference type="ARBA" id="ARBA00031396"/>
    </source>
</evidence>
<dbReference type="Pfam" id="PF03234">
    <property type="entry name" value="CDC37_N"/>
    <property type="match status" value="1"/>
</dbReference>
<gene>
    <name evidence="11" type="ORF">BOTBODRAFT_174299</name>
</gene>
<feature type="region of interest" description="Disordered" evidence="7">
    <location>
        <begin position="188"/>
        <end position="260"/>
    </location>
</feature>
<keyword evidence="3" id="KW-0963">Cytoplasm</keyword>
<dbReference type="Proteomes" id="UP000027195">
    <property type="component" value="Unassembled WGS sequence"/>
</dbReference>
<dbReference type="FunCoup" id="A0A067MU77">
    <property type="interactions" value="486"/>
</dbReference>
<evidence type="ECO:0000313" key="12">
    <source>
        <dbReference type="Proteomes" id="UP000027195"/>
    </source>
</evidence>
<dbReference type="Pfam" id="PF08564">
    <property type="entry name" value="CDC37_C"/>
    <property type="match status" value="1"/>
</dbReference>
<dbReference type="STRING" id="930990.A0A067MU77"/>
<dbReference type="OrthoDB" id="440202at2759"/>
<dbReference type="SMART" id="SM01069">
    <property type="entry name" value="CDC37_C"/>
    <property type="match status" value="1"/>
</dbReference>
<dbReference type="SMART" id="SM01071">
    <property type="entry name" value="CDC37_N"/>
    <property type="match status" value="1"/>
</dbReference>
<dbReference type="InterPro" id="IPR004918">
    <property type="entry name" value="Cdc37"/>
</dbReference>
<protein>
    <recommendedName>
        <fullName evidence="5">Hsp90 chaperone protein kinase-targeting subunit</fullName>
    </recommendedName>
</protein>
<dbReference type="InParanoid" id="A0A067MU77"/>
<dbReference type="GO" id="GO:0051082">
    <property type="term" value="F:unfolded protein binding"/>
    <property type="evidence" value="ECO:0007669"/>
    <property type="project" value="TreeGrafter"/>
</dbReference>
<dbReference type="EMBL" id="KL198034">
    <property type="protein sequence ID" value="KDQ15136.1"/>
    <property type="molecule type" value="Genomic_DNA"/>
</dbReference>
<dbReference type="HOGENOM" id="CLU_033261_0_0_1"/>
<dbReference type="GO" id="GO:0006457">
    <property type="term" value="P:protein folding"/>
    <property type="evidence" value="ECO:0007669"/>
    <property type="project" value="TreeGrafter"/>
</dbReference>
<dbReference type="PANTHER" id="PTHR12800">
    <property type="entry name" value="CDC37-RELATED"/>
    <property type="match status" value="1"/>
</dbReference>
<dbReference type="InterPro" id="IPR013855">
    <property type="entry name" value="Cdc37_N_dom"/>
</dbReference>
<comment type="similarity">
    <text evidence="2">Belongs to the CDC37 family.</text>
</comment>
<dbReference type="PANTHER" id="PTHR12800:SF4">
    <property type="entry name" value="HSP90 CO-CHAPERONE CDC37"/>
    <property type="match status" value="1"/>
</dbReference>
<dbReference type="GO" id="GO:0051087">
    <property type="term" value="F:protein-folding chaperone binding"/>
    <property type="evidence" value="ECO:0007669"/>
    <property type="project" value="TreeGrafter"/>
</dbReference>
<feature type="compositionally biased region" description="Acidic residues" evidence="7">
    <location>
        <begin position="232"/>
        <end position="255"/>
    </location>
</feature>
<keyword evidence="12" id="KW-1185">Reference proteome</keyword>
<organism evidence="11 12">
    <name type="scientific">Botryobasidium botryosum (strain FD-172 SS1)</name>
    <dbReference type="NCBI Taxonomy" id="930990"/>
    <lineage>
        <taxon>Eukaryota</taxon>
        <taxon>Fungi</taxon>
        <taxon>Dikarya</taxon>
        <taxon>Basidiomycota</taxon>
        <taxon>Agaricomycotina</taxon>
        <taxon>Agaricomycetes</taxon>
        <taxon>Cantharellales</taxon>
        <taxon>Botryobasidiaceae</taxon>
        <taxon>Botryobasidium</taxon>
    </lineage>
</organism>
<feature type="domain" description="Cdc37 N-terminal" evidence="10">
    <location>
        <begin position="2"/>
        <end position="186"/>
    </location>
</feature>